<dbReference type="PIRSF" id="PIRSF001767">
    <property type="entry name" value="Cdc6"/>
    <property type="match status" value="1"/>
</dbReference>
<comment type="subcellular location">
    <subcellularLocation>
        <location evidence="1 7">Nucleus</location>
    </subcellularLocation>
</comment>
<dbReference type="CTD" id="990"/>
<dbReference type="InterPro" id="IPR054425">
    <property type="entry name" value="Cdc6_ORC1-like_ATPase_lid"/>
</dbReference>
<dbReference type="InterPro" id="IPR003593">
    <property type="entry name" value="AAA+_ATPase"/>
</dbReference>
<feature type="domain" description="AAA+ ATPase" evidence="9">
    <location>
        <begin position="217"/>
        <end position="360"/>
    </location>
</feature>
<dbReference type="GeneID" id="112459739"/>
<dbReference type="FunFam" id="3.40.50.300:FF:000547">
    <property type="entry name" value="Cell division control protein"/>
    <property type="match status" value="1"/>
</dbReference>
<comment type="similarity">
    <text evidence="2 7">Belongs to the CDC6/cdc18 family.</text>
</comment>
<dbReference type="AlphaFoldDB" id="A0A6J1QGI5"/>
<evidence type="ECO:0000256" key="6">
    <source>
        <dbReference type="ARBA" id="ARBA00023306"/>
    </source>
</evidence>
<dbReference type="SUPFAM" id="SSF46785">
    <property type="entry name" value="Winged helix' DNA-binding domain"/>
    <property type="match status" value="1"/>
</dbReference>
<evidence type="ECO:0000259" key="10">
    <source>
        <dbReference type="SMART" id="SM01074"/>
    </source>
</evidence>
<dbReference type="Pfam" id="PF09079">
    <property type="entry name" value="WHD_Cdc6"/>
    <property type="match status" value="1"/>
</dbReference>
<accession>A0A6J1QGI5</accession>
<evidence type="ECO:0000313" key="12">
    <source>
        <dbReference type="RefSeq" id="XP_024879785.1"/>
    </source>
</evidence>
<evidence type="ECO:0000313" key="11">
    <source>
        <dbReference type="Proteomes" id="UP000504618"/>
    </source>
</evidence>
<dbReference type="InterPro" id="IPR027417">
    <property type="entry name" value="P-loop_NTPase"/>
</dbReference>
<dbReference type="GO" id="GO:0033314">
    <property type="term" value="P:mitotic DNA replication checkpoint signaling"/>
    <property type="evidence" value="ECO:0007669"/>
    <property type="project" value="TreeGrafter"/>
</dbReference>
<evidence type="ECO:0000256" key="5">
    <source>
        <dbReference type="ARBA" id="ARBA00023242"/>
    </source>
</evidence>
<dbReference type="InterPro" id="IPR036390">
    <property type="entry name" value="WH_DNA-bd_sf"/>
</dbReference>
<organism evidence="11 12">
    <name type="scientific">Temnothorax curvispinosus</name>
    <dbReference type="NCBI Taxonomy" id="300111"/>
    <lineage>
        <taxon>Eukaryota</taxon>
        <taxon>Metazoa</taxon>
        <taxon>Ecdysozoa</taxon>
        <taxon>Arthropoda</taxon>
        <taxon>Hexapoda</taxon>
        <taxon>Insecta</taxon>
        <taxon>Pterygota</taxon>
        <taxon>Neoptera</taxon>
        <taxon>Endopterygota</taxon>
        <taxon>Hymenoptera</taxon>
        <taxon>Apocrita</taxon>
        <taxon>Aculeata</taxon>
        <taxon>Formicoidea</taxon>
        <taxon>Formicidae</taxon>
        <taxon>Myrmicinae</taxon>
        <taxon>Temnothorax</taxon>
    </lineage>
</organism>
<evidence type="ECO:0000256" key="4">
    <source>
        <dbReference type="ARBA" id="ARBA00022705"/>
    </source>
</evidence>
<dbReference type="GO" id="GO:0051301">
    <property type="term" value="P:cell division"/>
    <property type="evidence" value="ECO:0007669"/>
    <property type="project" value="UniProtKB-UniRule"/>
</dbReference>
<dbReference type="Pfam" id="PF22606">
    <property type="entry name" value="Cdc6-ORC-like_ATPase_lid"/>
    <property type="match status" value="1"/>
</dbReference>
<evidence type="ECO:0000256" key="7">
    <source>
        <dbReference type="PIRNR" id="PIRNR001767"/>
    </source>
</evidence>
<proteinExistence type="inferred from homology"/>
<dbReference type="InterPro" id="IPR049945">
    <property type="entry name" value="AAA_22"/>
</dbReference>
<dbReference type="InterPro" id="IPR015163">
    <property type="entry name" value="Cdc6_C"/>
</dbReference>
<evidence type="ECO:0000256" key="1">
    <source>
        <dbReference type="ARBA" id="ARBA00004123"/>
    </source>
</evidence>
<dbReference type="GO" id="GO:0005634">
    <property type="term" value="C:nucleus"/>
    <property type="evidence" value="ECO:0007669"/>
    <property type="project" value="UniProtKB-SubCell"/>
</dbReference>
<dbReference type="CDD" id="cd00009">
    <property type="entry name" value="AAA"/>
    <property type="match status" value="1"/>
</dbReference>
<keyword evidence="5 7" id="KW-0539">Nucleus</keyword>
<evidence type="ECO:0000256" key="3">
    <source>
        <dbReference type="ARBA" id="ARBA00022618"/>
    </source>
</evidence>
<name>A0A6J1QGI5_9HYME</name>
<dbReference type="GO" id="GO:0003688">
    <property type="term" value="F:DNA replication origin binding"/>
    <property type="evidence" value="ECO:0007669"/>
    <property type="project" value="TreeGrafter"/>
</dbReference>
<dbReference type="Proteomes" id="UP000504618">
    <property type="component" value="Unplaced"/>
</dbReference>
<dbReference type="Gene3D" id="1.10.10.10">
    <property type="entry name" value="Winged helix-like DNA-binding domain superfamily/Winged helix DNA-binding domain"/>
    <property type="match status" value="1"/>
</dbReference>
<dbReference type="FunFam" id="1.10.10.10:FF:000265">
    <property type="entry name" value="Cell division control protein"/>
    <property type="match status" value="1"/>
</dbReference>
<dbReference type="GO" id="GO:0006270">
    <property type="term" value="P:DNA replication initiation"/>
    <property type="evidence" value="ECO:0007669"/>
    <property type="project" value="UniProtKB-UniRule"/>
</dbReference>
<feature type="region of interest" description="Disordered" evidence="8">
    <location>
        <begin position="50"/>
        <end position="135"/>
    </location>
</feature>
<evidence type="ECO:0000259" key="9">
    <source>
        <dbReference type="SMART" id="SM00382"/>
    </source>
</evidence>
<dbReference type="InterPro" id="IPR050311">
    <property type="entry name" value="ORC1/CDC6"/>
</dbReference>
<evidence type="ECO:0000256" key="8">
    <source>
        <dbReference type="SAM" id="MobiDB-lite"/>
    </source>
</evidence>
<dbReference type="PANTHER" id="PTHR10763:SF26">
    <property type="entry name" value="CELL DIVISION CONTROL PROTEIN 6 HOMOLOG"/>
    <property type="match status" value="1"/>
</dbReference>
<keyword evidence="3 12" id="KW-0132">Cell division</keyword>
<dbReference type="SUPFAM" id="SSF52540">
    <property type="entry name" value="P-loop containing nucleoside triphosphate hydrolases"/>
    <property type="match status" value="1"/>
</dbReference>
<dbReference type="SMART" id="SM01074">
    <property type="entry name" value="Cdc6_C"/>
    <property type="match status" value="1"/>
</dbReference>
<gene>
    <name evidence="12" type="primary">LOC112459739</name>
</gene>
<feature type="compositionally biased region" description="Basic and acidic residues" evidence="8">
    <location>
        <begin position="64"/>
        <end position="79"/>
    </location>
</feature>
<dbReference type="InterPro" id="IPR036388">
    <property type="entry name" value="WH-like_DNA-bd_sf"/>
</dbReference>
<dbReference type="GO" id="GO:0016887">
    <property type="term" value="F:ATP hydrolysis activity"/>
    <property type="evidence" value="ECO:0007669"/>
    <property type="project" value="InterPro"/>
</dbReference>
<protein>
    <recommendedName>
        <fullName evidence="7">Cell division control protein</fullName>
    </recommendedName>
</protein>
<keyword evidence="6" id="KW-0131">Cell cycle</keyword>
<dbReference type="RefSeq" id="XP_024879785.1">
    <property type="nucleotide sequence ID" value="XM_025024017.1"/>
</dbReference>
<dbReference type="InterPro" id="IPR016314">
    <property type="entry name" value="Cdc6/18"/>
</dbReference>
<keyword evidence="4" id="KW-0235">DNA replication</keyword>
<sequence>MSGTQTTISFPVRKKCGFYGRKEEVKEDFTNATARDTPSRYIPAVKKIVTLTSSESESDSDIENTTKKPEVYRDRRTEDAGNTPRRRNCHEYDRRVENAGNTPRRRKWDESDEHTPSPPKQRRDKPHLQSPLTPSTLLNKLVLKSPEKESKLTPKKLFDSCFSEEESELTSKLVLGSNRYQNARKSLHSSITEDLPGREEELTRLQKYLLEHLDQETSGSLYISGPPGTGKTACLFKIMQQSDVRSKFKVVYINCTSMKSATAIYAKIIQELCIPSSTKSRKNSKAVIEKYLTSKHKTLLLVLDEIDQLESRKQSVLYSIFEWPSIPDSKLILVGIANALDLTDRILPRLQARCELKPALMHFAPYSKQQISDIISARLNEANAVNIFTPSAIQFLAGKVAAISGDIRRALDISRRVIELAESHQVAQVLRPTNDNDTNIETSKKETIEKPVDLKEVVTVLNGVYGGTQNLNEEQDTFPLQQKLLICSLLLILNKGKNKDVTVGRLYEVYRKVCKKRNISAVDNSDFVNMCSLIETRGILRVVGKKEARLCKVNLQWDQEELDAALQDKQMMANIINDTSCL</sequence>
<dbReference type="Gene3D" id="1.10.8.60">
    <property type="match status" value="1"/>
</dbReference>
<evidence type="ECO:0000256" key="2">
    <source>
        <dbReference type="ARBA" id="ARBA00006184"/>
    </source>
</evidence>
<dbReference type="SMART" id="SM00382">
    <property type="entry name" value="AAA"/>
    <property type="match status" value="1"/>
</dbReference>
<feature type="domain" description="Cdc6 C-terminal" evidence="10">
    <location>
        <begin position="486"/>
        <end position="566"/>
    </location>
</feature>
<dbReference type="Gene3D" id="3.40.50.300">
    <property type="entry name" value="P-loop containing nucleotide triphosphate hydrolases"/>
    <property type="match status" value="1"/>
</dbReference>
<dbReference type="PANTHER" id="PTHR10763">
    <property type="entry name" value="CELL DIVISION CONTROL PROTEIN 6-RELATED"/>
    <property type="match status" value="1"/>
</dbReference>
<dbReference type="OrthoDB" id="1926878at2759"/>
<comment type="function">
    <text evidence="7">Involved in the initiation of DNA replication. Also participates in checkpoint controls that ensure DNA replication is completed before mitosis is initiated.</text>
</comment>
<keyword evidence="11" id="KW-1185">Reference proteome</keyword>
<dbReference type="Pfam" id="PF13401">
    <property type="entry name" value="AAA_22"/>
    <property type="match status" value="1"/>
</dbReference>
<reference evidence="12" key="1">
    <citation type="submission" date="2025-08" db="UniProtKB">
        <authorList>
            <consortium name="RefSeq"/>
        </authorList>
    </citation>
    <scope>IDENTIFICATION</scope>
    <source>
        <tissue evidence="12">Whole body</tissue>
    </source>
</reference>